<dbReference type="GO" id="GO:0004571">
    <property type="term" value="F:mannosyl-oligosaccharide 1,2-alpha-mannosidase activity"/>
    <property type="evidence" value="ECO:0007669"/>
    <property type="project" value="UniProtKB-EC"/>
</dbReference>
<comment type="catalytic activity">
    <reaction evidence="9">
        <text>N(4)-(alpha-D-Man-(1-&gt;2)-alpha-D-Man-(1-&gt;2)-alpha-D-Man-(1-&gt;3)-[alpha-D-Man-(1-&gt;2)-alpha-D-Man-(1-&gt;3)-[alpha-D-Man-(1-&gt;2)-alpha-D-Man-(1-&gt;6)]-alpha-D-Man-(1-&gt;6)]-beta-D-Man-(1-&gt;4)-beta-D-GlcNAc-(1-&gt;4)-beta-D-GlcNAc)-L-asparaginyl-[protein] (N-glucan mannose isomer 9A1,2,3B1,2,3) + 4 H2O = N(4)-(alpha-D-Man-(1-&gt;3)-[alpha-D-Man-(1-&gt;3)-[alpha-D-Man-(1-&gt;6)]-alpha-D-Man-(1-&gt;6)]-beta-D-Man-(1-&gt;4)-beta-D-GlcNAc-(1-&gt;4)-beta-D-GlcNAc)-L-asparaginyl-[protein] (N-glucan mannose isomer 5A1,2) + 4 beta-D-mannose</text>
        <dbReference type="Rhea" id="RHEA:56008"/>
        <dbReference type="Rhea" id="RHEA-COMP:14356"/>
        <dbReference type="Rhea" id="RHEA-COMP:14367"/>
        <dbReference type="ChEBI" id="CHEBI:15377"/>
        <dbReference type="ChEBI" id="CHEBI:28563"/>
        <dbReference type="ChEBI" id="CHEBI:59087"/>
        <dbReference type="ChEBI" id="CHEBI:139493"/>
        <dbReference type="EC" id="3.2.1.113"/>
    </reaction>
</comment>
<dbReference type="GO" id="GO:0005509">
    <property type="term" value="F:calcium ion binding"/>
    <property type="evidence" value="ECO:0007669"/>
    <property type="project" value="InterPro"/>
</dbReference>
<accession>I4YI83</accession>
<protein>
    <recommendedName>
        <fullName evidence="13">alpha-1,2-Mannosidase</fullName>
        <ecNumber evidence="13">3.2.1.-</ecNumber>
    </recommendedName>
</protein>
<dbReference type="OMA" id="AAFKHSW"/>
<keyword evidence="4 11" id="KW-0479">Metal-binding</keyword>
<dbReference type="AlphaFoldDB" id="I4YI83"/>
<feature type="active site" description="Proton donor" evidence="10">
    <location>
        <position position="429"/>
    </location>
</feature>
<dbReference type="eggNOG" id="KOG2431">
    <property type="taxonomic scope" value="Eukaryota"/>
</dbReference>
<keyword evidence="5 13" id="KW-0378">Hydrolase</keyword>
<name>I4YI83_WALMC</name>
<dbReference type="KEGG" id="wse:WALSEDRAFT_35272"/>
<proteinExistence type="inferred from homology"/>
<comment type="cofactor">
    <cofactor evidence="1 11">
        <name>Ca(2+)</name>
        <dbReference type="ChEBI" id="CHEBI:29108"/>
    </cofactor>
</comment>
<evidence type="ECO:0000256" key="7">
    <source>
        <dbReference type="ARBA" id="ARBA00023157"/>
    </source>
</evidence>
<comment type="catalytic activity">
    <reaction evidence="8">
        <text>N(4)-(alpha-D-Man-(1-&gt;2)-alpha-D-Man-(1-&gt;2)-alpha-D-Man-(1-&gt;3)-[alpha-D-Man-(1-&gt;3)-[alpha-D-Man-(1-&gt;2)-alpha-D-Man-(1-&gt;6)]-alpha-D-Man-(1-&gt;6)]-beta-D-Man-(1-&gt;4)-beta-D-GlcNAc-(1-&gt;4)-beta-D-GlcNAc)-L-asparaginyl-[protein] (N-glucan mannose isomer 8A1,2,3B1,3) + 3 H2O = N(4)-(alpha-D-Man-(1-&gt;3)-[alpha-D-Man-(1-&gt;3)-[alpha-D-Man-(1-&gt;6)]-alpha-D-Man-(1-&gt;6)]-beta-D-Man-(1-&gt;4)-beta-D-GlcNAc-(1-&gt;4)-beta-D-GlcNAc)-L-asparaginyl-[protein] (N-glucan mannose isomer 5A1,2) + 3 beta-D-mannose</text>
        <dbReference type="Rhea" id="RHEA:56028"/>
        <dbReference type="Rhea" id="RHEA-COMP:14358"/>
        <dbReference type="Rhea" id="RHEA-COMP:14367"/>
        <dbReference type="ChEBI" id="CHEBI:15377"/>
        <dbReference type="ChEBI" id="CHEBI:28563"/>
        <dbReference type="ChEBI" id="CHEBI:59087"/>
        <dbReference type="ChEBI" id="CHEBI:60628"/>
        <dbReference type="EC" id="3.2.1.113"/>
    </reaction>
</comment>
<sequence length="572" mass="66017">MWTKRKIAKIILGGISIGLLANQFFNVSRLKIDNLTNRFLQYKGTNQEPNKVVVKDISLELPTTDIYLEADPIKRDSVKGAFQHAWSAYERDAFGFDEYHPISRTGSNLSRSKGIGYTIIDSLDTIQLMGLTEEYRRAREWIKSELTFEVDDKFNTFETTIRVLGGLLSSYYLSSNPFNQNIALHEPDALFLDLAADLGERLLSSFSTNSGLPLSYVNLKERLGIPDKDNGGFISTAEAASLQIEFKWLAELLEDPVYWTKSERVLQIIKDSPKMDGLTPIFIDPRVNQFYFSQIRLGSRADSYYEYLLKQYLQTGKSEHVYKEMYDEACKGIKRHLVKISQGPKKLIHTIELAPSRRDNRPEYRPYNKQDHLVCFLPGLLMLGVHQGKDELDQKKMTIQEHENWWVGTELLKTCYDTYNSTESGLSPEIIHFHPIGDPLSLKEDWFIKRSENSKVDLLDGRYILRPETVESIFIAFRLTGDAKYREWGWQIFQSIEKHAKIQTGGYASIKDVDQLPVVYEDKMETFLLSETFKYLYLLFEDSTIAPLDKVVFNTEAHLFPIFEPSFKSNLI</sequence>
<evidence type="ECO:0000256" key="11">
    <source>
        <dbReference type="PIRSR" id="PIRSR601382-2"/>
    </source>
</evidence>
<dbReference type="OrthoDB" id="8118055at2759"/>
<feature type="disulfide bond" evidence="12">
    <location>
        <begin position="375"/>
        <end position="415"/>
    </location>
</feature>
<dbReference type="EC" id="3.2.1.-" evidence="13"/>
<dbReference type="SUPFAM" id="SSF48225">
    <property type="entry name" value="Seven-hairpin glycosidases"/>
    <property type="match status" value="1"/>
</dbReference>
<dbReference type="RefSeq" id="XP_006956341.1">
    <property type="nucleotide sequence ID" value="XM_006956279.1"/>
</dbReference>
<dbReference type="InParanoid" id="I4YI83"/>
<keyword evidence="7 12" id="KW-1015">Disulfide bond</keyword>
<feature type="active site" evidence="10">
    <location>
        <position position="302"/>
    </location>
</feature>
<evidence type="ECO:0000256" key="9">
    <source>
        <dbReference type="ARBA" id="ARBA00048605"/>
    </source>
</evidence>
<evidence type="ECO:0000256" key="4">
    <source>
        <dbReference type="ARBA" id="ARBA00022723"/>
    </source>
</evidence>
<dbReference type="Gene3D" id="1.50.10.10">
    <property type="match status" value="1"/>
</dbReference>
<evidence type="ECO:0000256" key="6">
    <source>
        <dbReference type="ARBA" id="ARBA00022837"/>
    </source>
</evidence>
<dbReference type="Pfam" id="PF01532">
    <property type="entry name" value="Glyco_hydro_47"/>
    <property type="match status" value="1"/>
</dbReference>
<dbReference type="HOGENOM" id="CLU_003818_3_0_1"/>
<evidence type="ECO:0000256" key="12">
    <source>
        <dbReference type="PIRSR" id="PIRSR601382-3"/>
    </source>
</evidence>
<evidence type="ECO:0000256" key="1">
    <source>
        <dbReference type="ARBA" id="ARBA00001913"/>
    </source>
</evidence>
<evidence type="ECO:0000256" key="8">
    <source>
        <dbReference type="ARBA" id="ARBA00047669"/>
    </source>
</evidence>
<dbReference type="EMBL" id="JH668224">
    <property type="protein sequence ID" value="EIM23675.1"/>
    <property type="molecule type" value="Genomic_DNA"/>
</dbReference>
<feature type="active site" evidence="10">
    <location>
        <position position="468"/>
    </location>
</feature>
<dbReference type="PANTHER" id="PTHR11742">
    <property type="entry name" value="MANNOSYL-OLIGOSACCHARIDE ALPHA-1,2-MANNOSIDASE-RELATED"/>
    <property type="match status" value="1"/>
</dbReference>
<dbReference type="GO" id="GO:0016020">
    <property type="term" value="C:membrane"/>
    <property type="evidence" value="ECO:0007669"/>
    <property type="project" value="InterPro"/>
</dbReference>
<dbReference type="Proteomes" id="UP000005242">
    <property type="component" value="Unassembled WGS sequence"/>
</dbReference>
<organism evidence="14 15">
    <name type="scientific">Wallemia mellicola (strain ATCC MYA-4683 / CBS 633.66)</name>
    <name type="common">Wallemia sebi (CBS 633.66)</name>
    <dbReference type="NCBI Taxonomy" id="671144"/>
    <lineage>
        <taxon>Eukaryota</taxon>
        <taxon>Fungi</taxon>
        <taxon>Dikarya</taxon>
        <taxon>Basidiomycota</taxon>
        <taxon>Wallemiomycotina</taxon>
        <taxon>Wallemiomycetes</taxon>
        <taxon>Wallemiales</taxon>
        <taxon>Wallemiaceae</taxon>
        <taxon>Wallemia</taxon>
    </lineage>
</organism>
<evidence type="ECO:0000256" key="2">
    <source>
        <dbReference type="ARBA" id="ARBA00004922"/>
    </source>
</evidence>
<evidence type="ECO:0000256" key="10">
    <source>
        <dbReference type="PIRSR" id="PIRSR601382-1"/>
    </source>
</evidence>
<dbReference type="FunCoup" id="I4YI83">
    <property type="interactions" value="457"/>
</dbReference>
<dbReference type="InterPro" id="IPR050749">
    <property type="entry name" value="Glycosyl_Hydrolase_47"/>
</dbReference>
<comment type="similarity">
    <text evidence="3 13">Belongs to the glycosyl hydrolase 47 family.</text>
</comment>
<dbReference type="GO" id="GO:0036503">
    <property type="term" value="P:ERAD pathway"/>
    <property type="evidence" value="ECO:0007669"/>
    <property type="project" value="UniProtKB-ARBA"/>
</dbReference>
<evidence type="ECO:0000256" key="3">
    <source>
        <dbReference type="ARBA" id="ARBA00007658"/>
    </source>
</evidence>
<evidence type="ECO:0000313" key="15">
    <source>
        <dbReference type="Proteomes" id="UP000005242"/>
    </source>
</evidence>
<evidence type="ECO:0000256" key="5">
    <source>
        <dbReference type="ARBA" id="ARBA00022801"/>
    </source>
</evidence>
<dbReference type="GO" id="GO:0005975">
    <property type="term" value="P:carbohydrate metabolic process"/>
    <property type="evidence" value="ECO:0007669"/>
    <property type="project" value="InterPro"/>
</dbReference>
<feature type="binding site" evidence="11">
    <location>
        <position position="555"/>
    </location>
    <ligand>
        <name>Ca(2+)</name>
        <dbReference type="ChEBI" id="CHEBI:29108"/>
    </ligand>
</feature>
<dbReference type="InterPro" id="IPR001382">
    <property type="entry name" value="Glyco_hydro_47"/>
</dbReference>
<evidence type="ECO:0000256" key="13">
    <source>
        <dbReference type="RuleBase" id="RU361193"/>
    </source>
</evidence>
<dbReference type="GeneID" id="18471908"/>
<dbReference type="GO" id="GO:0005783">
    <property type="term" value="C:endoplasmic reticulum"/>
    <property type="evidence" value="ECO:0007669"/>
    <property type="project" value="TreeGrafter"/>
</dbReference>
<dbReference type="PRINTS" id="PR00747">
    <property type="entry name" value="GLYHDRLASE47"/>
</dbReference>
<comment type="pathway">
    <text evidence="2">Protein modification; protein glycosylation.</text>
</comment>
<gene>
    <name evidence="14" type="ORF">WALSEDRAFT_35272</name>
</gene>
<keyword evidence="13" id="KW-0326">Glycosidase</keyword>
<reference evidence="14 15" key="1">
    <citation type="journal article" date="2012" name="Fungal Genet. Biol.">
        <title>The genome of the xerotolerant mold Wallemia sebi reveals adaptations to osmotic stress and suggests cryptic sexual reproduction.</title>
        <authorList>
            <person name="Padamsee M."/>
            <person name="Kumar T.K.A."/>
            <person name="Riley R."/>
            <person name="Binder M."/>
            <person name="Boyd A."/>
            <person name="Calvo A.M."/>
            <person name="Furukawa K."/>
            <person name="Hesse C."/>
            <person name="Hohmann S."/>
            <person name="James T.Y."/>
            <person name="LaButti K."/>
            <person name="Lapidus A."/>
            <person name="Lindquist E."/>
            <person name="Lucas S."/>
            <person name="Miller K."/>
            <person name="Shantappa S."/>
            <person name="Grigoriev I.V."/>
            <person name="Hibbett D.S."/>
            <person name="McLaughlin D.J."/>
            <person name="Spatafora J.W."/>
            <person name="Aime M.C."/>
        </authorList>
    </citation>
    <scope>NUCLEOTIDE SEQUENCE [LARGE SCALE GENOMIC DNA]</scope>
    <source>
        <strain evidence="15">ATCC MYA-4683 / CBS 633.66</strain>
    </source>
</reference>
<dbReference type="InterPro" id="IPR012341">
    <property type="entry name" value="6hp_glycosidase-like_sf"/>
</dbReference>
<dbReference type="InterPro" id="IPR036026">
    <property type="entry name" value="Seven-hairpin_glycosidases"/>
</dbReference>
<dbReference type="PANTHER" id="PTHR11742:SF55">
    <property type="entry name" value="ENDOPLASMIC RETICULUM MANNOSYL-OLIGOSACCHARIDE 1,2-ALPHA-MANNOSIDASE"/>
    <property type="match status" value="1"/>
</dbReference>
<keyword evidence="6 11" id="KW-0106">Calcium</keyword>
<dbReference type="STRING" id="671144.I4YI83"/>
<evidence type="ECO:0000313" key="14">
    <source>
        <dbReference type="EMBL" id="EIM23675.1"/>
    </source>
</evidence>
<feature type="active site" description="Proton donor" evidence="10">
    <location>
        <position position="158"/>
    </location>
</feature>
<keyword evidence="15" id="KW-1185">Reference proteome</keyword>